<keyword evidence="2" id="KW-1003">Cell membrane</keyword>
<feature type="transmembrane region" description="Helical" evidence="6">
    <location>
        <begin position="326"/>
        <end position="344"/>
    </location>
</feature>
<dbReference type="InterPro" id="IPR052159">
    <property type="entry name" value="Competence_DNA_uptake"/>
</dbReference>
<evidence type="ECO:0000256" key="3">
    <source>
        <dbReference type="ARBA" id="ARBA00022692"/>
    </source>
</evidence>
<evidence type="ECO:0000256" key="5">
    <source>
        <dbReference type="ARBA" id="ARBA00023136"/>
    </source>
</evidence>
<comment type="subcellular location">
    <subcellularLocation>
        <location evidence="1">Cell membrane</location>
        <topology evidence="1">Multi-pass membrane protein</topology>
    </subcellularLocation>
</comment>
<feature type="transmembrane region" description="Helical" evidence="6">
    <location>
        <begin position="442"/>
        <end position="463"/>
    </location>
</feature>
<dbReference type="InterPro" id="IPR025405">
    <property type="entry name" value="DUF4131"/>
</dbReference>
<evidence type="ECO:0000313" key="9">
    <source>
        <dbReference type="EMBL" id="KKT81981.1"/>
    </source>
</evidence>
<proteinExistence type="predicted"/>
<gene>
    <name evidence="9" type="ORF">UW78_C0004G0029</name>
</gene>
<evidence type="ECO:0000259" key="7">
    <source>
        <dbReference type="Pfam" id="PF03772"/>
    </source>
</evidence>
<dbReference type="AlphaFoldDB" id="A0A0G1KE29"/>
<feature type="transmembrane region" description="Helical" evidence="6">
    <location>
        <begin position="6"/>
        <end position="23"/>
    </location>
</feature>
<reference evidence="9 10" key="1">
    <citation type="journal article" date="2015" name="Nature">
        <title>rRNA introns, odd ribosomes, and small enigmatic genomes across a large radiation of phyla.</title>
        <authorList>
            <person name="Brown C.T."/>
            <person name="Hug L.A."/>
            <person name="Thomas B.C."/>
            <person name="Sharon I."/>
            <person name="Castelle C.J."/>
            <person name="Singh A."/>
            <person name="Wilkins M.J."/>
            <person name="Williams K.H."/>
            <person name="Banfield J.F."/>
        </authorList>
    </citation>
    <scope>NUCLEOTIDE SEQUENCE [LARGE SCALE GENOMIC DNA]</scope>
</reference>
<accession>A0A0G1KE29</accession>
<evidence type="ECO:0000256" key="6">
    <source>
        <dbReference type="SAM" id="Phobius"/>
    </source>
</evidence>
<evidence type="ECO:0000313" key="10">
    <source>
        <dbReference type="Proteomes" id="UP000034595"/>
    </source>
</evidence>
<keyword evidence="3 6" id="KW-0812">Transmembrane</keyword>
<dbReference type="Proteomes" id="UP000034595">
    <property type="component" value="Unassembled WGS sequence"/>
</dbReference>
<feature type="transmembrane region" description="Helical" evidence="6">
    <location>
        <begin position="350"/>
        <end position="368"/>
    </location>
</feature>
<feature type="transmembrane region" description="Helical" evidence="6">
    <location>
        <begin position="30"/>
        <end position="48"/>
    </location>
</feature>
<feature type="transmembrane region" description="Helical" evidence="6">
    <location>
        <begin position="469"/>
        <end position="492"/>
    </location>
</feature>
<feature type="domain" description="ComEC/Rec2-related protein" evidence="7">
    <location>
        <begin position="229"/>
        <end position="488"/>
    </location>
</feature>
<dbReference type="Pfam" id="PF03772">
    <property type="entry name" value="Competence"/>
    <property type="match status" value="1"/>
</dbReference>
<dbReference type="EMBL" id="LCJQ01000004">
    <property type="protein sequence ID" value="KKT81981.1"/>
    <property type="molecule type" value="Genomic_DNA"/>
</dbReference>
<name>A0A0G1KE29_9BACT</name>
<feature type="transmembrane region" description="Helical" evidence="6">
    <location>
        <begin position="380"/>
        <end position="398"/>
    </location>
</feature>
<dbReference type="GO" id="GO:0005886">
    <property type="term" value="C:plasma membrane"/>
    <property type="evidence" value="ECO:0007669"/>
    <property type="project" value="UniProtKB-SubCell"/>
</dbReference>
<organism evidence="9 10">
    <name type="scientific">Candidatus Azambacteria bacterium GW2011_GWA1_44_9</name>
    <dbReference type="NCBI Taxonomy" id="1618610"/>
    <lineage>
        <taxon>Bacteria</taxon>
        <taxon>Candidatus Azamiibacteriota</taxon>
    </lineage>
</organism>
<sequence>MSSKYFFGFILGFILGVSIESIFNFGYSFTVLFLVLAFILILLVNVVSSHQRSFFVSFVLASCALGVLCVDVSSNIQNAHILDVFVGTSVRVGGMVVTQPDVREEYTNIVLEARDVFYGGAHDVLERPVHVLVRTQAHPKLYYGDELVLKGELAIPKNFAPKEGARAFDYRAYLAKEKNFYQMFFPEVTVVARGHGNFLYEKLFAMRAWLFENMFRAIPEPEASLAGGILLGEKQSLGSELLQKFRDVGVAHIVVLSGYNIAIVASGATRALVVLPFFLRVSMSVGTVILFALMVGGGATVVRATIMVLVVILARAMGREGSALRALALAGGVMIFLNPLILFHDVSFQLSFMATLALVVFAPVLNKYFLWIRQSMLQEIVTTTFATQIFVLPLILYQTGSLSLISFIANIFILPVIPLVMFFTALVALLSWVPFLGTILSSVAHILLSYIISVVSLFSHIPFATISKISFSFFELIISYIVITIVIVKNYLKTLPSENRE</sequence>
<feature type="transmembrane region" description="Helical" evidence="6">
    <location>
        <begin position="288"/>
        <end position="314"/>
    </location>
</feature>
<comment type="caution">
    <text evidence="9">The sequence shown here is derived from an EMBL/GenBank/DDBJ whole genome shotgun (WGS) entry which is preliminary data.</text>
</comment>
<keyword evidence="4 6" id="KW-1133">Transmembrane helix</keyword>
<dbReference type="PANTHER" id="PTHR30619:SF1">
    <property type="entry name" value="RECOMBINATION PROTEIN 2"/>
    <property type="match status" value="1"/>
</dbReference>
<feature type="transmembrane region" description="Helical" evidence="6">
    <location>
        <begin position="248"/>
        <end position="268"/>
    </location>
</feature>
<evidence type="ECO:0000259" key="8">
    <source>
        <dbReference type="Pfam" id="PF13567"/>
    </source>
</evidence>
<dbReference type="InterPro" id="IPR004477">
    <property type="entry name" value="ComEC_N"/>
</dbReference>
<keyword evidence="5 6" id="KW-0472">Membrane</keyword>
<dbReference type="PANTHER" id="PTHR30619">
    <property type="entry name" value="DNA INTERNALIZATION/COMPETENCE PROTEIN COMEC/REC2"/>
    <property type="match status" value="1"/>
</dbReference>
<evidence type="ECO:0000256" key="1">
    <source>
        <dbReference type="ARBA" id="ARBA00004651"/>
    </source>
</evidence>
<dbReference type="Pfam" id="PF13567">
    <property type="entry name" value="DUF4131"/>
    <property type="match status" value="1"/>
</dbReference>
<feature type="domain" description="DUF4131" evidence="8">
    <location>
        <begin position="28"/>
        <end position="188"/>
    </location>
</feature>
<feature type="transmembrane region" description="Helical" evidence="6">
    <location>
        <begin position="404"/>
        <end position="430"/>
    </location>
</feature>
<protein>
    <submittedName>
        <fullName evidence="9">Internalization-related competence protein ComEC/Rec2 protein</fullName>
    </submittedName>
</protein>
<dbReference type="NCBIfam" id="TIGR00360">
    <property type="entry name" value="ComEC_N-term"/>
    <property type="match status" value="1"/>
</dbReference>
<evidence type="ECO:0000256" key="2">
    <source>
        <dbReference type="ARBA" id="ARBA00022475"/>
    </source>
</evidence>
<evidence type="ECO:0000256" key="4">
    <source>
        <dbReference type="ARBA" id="ARBA00022989"/>
    </source>
</evidence>